<proteinExistence type="inferred from homology"/>
<keyword evidence="5" id="KW-1185">Reference proteome</keyword>
<dbReference type="SUPFAM" id="SSF110849">
    <property type="entry name" value="ParB/Sulfiredoxin"/>
    <property type="match status" value="1"/>
</dbReference>
<dbReference type="Gene3D" id="3.90.1530.30">
    <property type="match status" value="1"/>
</dbReference>
<comment type="similarity">
    <text evidence="1">Belongs to the ParB family.</text>
</comment>
<dbReference type="PANTHER" id="PTHR33375">
    <property type="entry name" value="CHROMOSOME-PARTITIONING PROTEIN PARB-RELATED"/>
    <property type="match status" value="1"/>
</dbReference>
<keyword evidence="2" id="KW-0238">DNA-binding</keyword>
<evidence type="ECO:0000256" key="2">
    <source>
        <dbReference type="ARBA" id="ARBA00023125"/>
    </source>
</evidence>
<dbReference type="InterPro" id="IPR036086">
    <property type="entry name" value="ParB/Sulfiredoxin_sf"/>
</dbReference>
<dbReference type="GO" id="GO:0005694">
    <property type="term" value="C:chromosome"/>
    <property type="evidence" value="ECO:0007669"/>
    <property type="project" value="TreeGrafter"/>
</dbReference>
<protein>
    <submittedName>
        <fullName evidence="4">Chromosome partitioning protein ParB</fullName>
    </submittedName>
</protein>
<dbReference type="GO" id="GO:0007059">
    <property type="term" value="P:chromosome segregation"/>
    <property type="evidence" value="ECO:0007669"/>
    <property type="project" value="TreeGrafter"/>
</dbReference>
<comment type="caution">
    <text evidence="4">The sequence shown here is derived from an EMBL/GenBank/DDBJ whole genome shotgun (WGS) entry which is preliminary data.</text>
</comment>
<sequence length="293" mass="32136">MTGRAHTNPAMLMGMLDEQPTEVERSSIRILPDFNPRLPLPGEADPFSDDALADLTASIAEQGILQPILVRPAARGTYELIAGERRYRAAGLAGLQTVPVLVRELTDEQARLAALTENGQRRALPYAQEALLGMRDIARLTGSDMNAVPALLNRLKNGADDEHGVARYLQVTFGETVSTWAQRRALVLKLTPDEHRALNAREVTLSTVQPLTRLGTRPERAKLLQQAIRGELTADAVAARVQDLLKPLPARQQTVPVDRLRRALPDLGRLKGQDAKRADALIQELLSLLPQDS</sequence>
<evidence type="ECO:0000256" key="1">
    <source>
        <dbReference type="ARBA" id="ARBA00006295"/>
    </source>
</evidence>
<dbReference type="Proteomes" id="UP000635726">
    <property type="component" value="Unassembled WGS sequence"/>
</dbReference>
<dbReference type="PANTHER" id="PTHR33375:SF7">
    <property type="entry name" value="CHROMOSOME 2-PARTITIONING PROTEIN PARB-RELATED"/>
    <property type="match status" value="1"/>
</dbReference>
<evidence type="ECO:0000313" key="5">
    <source>
        <dbReference type="Proteomes" id="UP000635726"/>
    </source>
</evidence>
<dbReference type="EMBL" id="BMOE01000002">
    <property type="protein sequence ID" value="GGJ68302.1"/>
    <property type="molecule type" value="Genomic_DNA"/>
</dbReference>
<dbReference type="InterPro" id="IPR004437">
    <property type="entry name" value="ParB/RepB/Spo0J"/>
</dbReference>
<dbReference type="Pfam" id="PF02195">
    <property type="entry name" value="ParB_N"/>
    <property type="match status" value="1"/>
</dbReference>
<dbReference type="NCBIfam" id="TIGR00180">
    <property type="entry name" value="parB_part"/>
    <property type="match status" value="1"/>
</dbReference>
<name>A0A917PA54_9DEIO</name>
<dbReference type="AlphaFoldDB" id="A0A917PA54"/>
<gene>
    <name evidence="4" type="ORF">GCM10008939_10900</name>
</gene>
<dbReference type="InterPro" id="IPR050336">
    <property type="entry name" value="Chromosome_partition/occlusion"/>
</dbReference>
<evidence type="ECO:0000313" key="4">
    <source>
        <dbReference type="EMBL" id="GGJ68302.1"/>
    </source>
</evidence>
<feature type="domain" description="ParB-like N-terminal" evidence="3">
    <location>
        <begin position="21"/>
        <end position="119"/>
    </location>
</feature>
<evidence type="ECO:0000259" key="3">
    <source>
        <dbReference type="SMART" id="SM00470"/>
    </source>
</evidence>
<dbReference type="RefSeq" id="WP_188961240.1">
    <property type="nucleotide sequence ID" value="NZ_BMOE01000002.1"/>
</dbReference>
<dbReference type="GO" id="GO:0003677">
    <property type="term" value="F:DNA binding"/>
    <property type="evidence" value="ECO:0007669"/>
    <property type="project" value="UniProtKB-KW"/>
</dbReference>
<dbReference type="Gene3D" id="1.10.10.2830">
    <property type="match status" value="1"/>
</dbReference>
<dbReference type="FunFam" id="3.90.1530.30:FF:000001">
    <property type="entry name" value="Chromosome partitioning protein ParB"/>
    <property type="match status" value="1"/>
</dbReference>
<dbReference type="SMART" id="SM00470">
    <property type="entry name" value="ParB"/>
    <property type="match status" value="1"/>
</dbReference>
<organism evidence="4 5">
    <name type="scientific">Deinococcus aquiradiocola</name>
    <dbReference type="NCBI Taxonomy" id="393059"/>
    <lineage>
        <taxon>Bacteria</taxon>
        <taxon>Thermotogati</taxon>
        <taxon>Deinococcota</taxon>
        <taxon>Deinococci</taxon>
        <taxon>Deinococcales</taxon>
        <taxon>Deinococcaceae</taxon>
        <taxon>Deinococcus</taxon>
    </lineage>
</organism>
<accession>A0A917PA54</accession>
<dbReference type="InterPro" id="IPR003115">
    <property type="entry name" value="ParB_N"/>
</dbReference>
<reference evidence="4" key="2">
    <citation type="submission" date="2020-09" db="EMBL/GenBank/DDBJ databases">
        <authorList>
            <person name="Sun Q."/>
            <person name="Ohkuma M."/>
        </authorList>
    </citation>
    <scope>NUCLEOTIDE SEQUENCE</scope>
    <source>
        <strain evidence="4">JCM 14371</strain>
    </source>
</reference>
<reference evidence="4" key="1">
    <citation type="journal article" date="2014" name="Int. J. Syst. Evol. Microbiol.">
        <title>Complete genome sequence of Corynebacterium casei LMG S-19264T (=DSM 44701T), isolated from a smear-ripened cheese.</title>
        <authorList>
            <consortium name="US DOE Joint Genome Institute (JGI-PGF)"/>
            <person name="Walter F."/>
            <person name="Albersmeier A."/>
            <person name="Kalinowski J."/>
            <person name="Ruckert C."/>
        </authorList>
    </citation>
    <scope>NUCLEOTIDE SEQUENCE</scope>
    <source>
        <strain evidence="4">JCM 14371</strain>
    </source>
</reference>